<name>A0A5Q2FGI2_9ACTN</name>
<reference evidence="12 13" key="1">
    <citation type="submission" date="2019-10" db="EMBL/GenBank/DDBJ databases">
        <title>Genomic analysis of Raineyella sp. CBA3103.</title>
        <authorList>
            <person name="Roh S.W."/>
        </authorList>
    </citation>
    <scope>NUCLEOTIDE SEQUENCE [LARGE SCALE GENOMIC DNA]</scope>
    <source>
        <strain evidence="12 13">CBA3103</strain>
    </source>
</reference>
<keyword evidence="3" id="KW-0001">2Fe-2S</keyword>
<evidence type="ECO:0000256" key="5">
    <source>
        <dbReference type="ARBA" id="ARBA00023004"/>
    </source>
</evidence>
<gene>
    <name evidence="12" type="ORF">Rai3103_14505</name>
</gene>
<evidence type="ECO:0000256" key="8">
    <source>
        <dbReference type="ARBA" id="ARBA00029586"/>
    </source>
</evidence>
<dbReference type="GO" id="GO:0051537">
    <property type="term" value="F:2 iron, 2 sulfur cluster binding"/>
    <property type="evidence" value="ECO:0007669"/>
    <property type="project" value="UniProtKB-KW"/>
</dbReference>
<evidence type="ECO:0000256" key="6">
    <source>
        <dbReference type="ARBA" id="ARBA00023014"/>
    </source>
</evidence>
<dbReference type="GO" id="GO:0016705">
    <property type="term" value="F:oxidoreductase activity, acting on paired donors, with incorporation or reduction of molecular oxygen"/>
    <property type="evidence" value="ECO:0007669"/>
    <property type="project" value="UniProtKB-ARBA"/>
</dbReference>
<dbReference type="PROSITE" id="PS51296">
    <property type="entry name" value="RIESKE"/>
    <property type="match status" value="1"/>
</dbReference>
<dbReference type="PROSITE" id="PS51318">
    <property type="entry name" value="TAT"/>
    <property type="match status" value="1"/>
</dbReference>
<proteinExistence type="predicted"/>
<evidence type="ECO:0000256" key="4">
    <source>
        <dbReference type="ARBA" id="ARBA00022723"/>
    </source>
</evidence>
<evidence type="ECO:0000256" key="9">
    <source>
        <dbReference type="SAM" id="MobiDB-lite"/>
    </source>
</evidence>
<keyword evidence="7" id="KW-1015">Disulfide bond</keyword>
<dbReference type="RefSeq" id="WP_153573173.1">
    <property type="nucleotide sequence ID" value="NZ_CP045725.1"/>
</dbReference>
<dbReference type="AlphaFoldDB" id="A0A5Q2FGI2"/>
<dbReference type="CDD" id="cd03467">
    <property type="entry name" value="Rieske"/>
    <property type="match status" value="1"/>
</dbReference>
<keyword evidence="10" id="KW-0732">Signal</keyword>
<keyword evidence="5" id="KW-0408">Iron</keyword>
<dbReference type="SUPFAM" id="SSF50022">
    <property type="entry name" value="ISP domain"/>
    <property type="match status" value="1"/>
</dbReference>
<dbReference type="GO" id="GO:0004497">
    <property type="term" value="F:monooxygenase activity"/>
    <property type="evidence" value="ECO:0007669"/>
    <property type="project" value="UniProtKB-ARBA"/>
</dbReference>
<evidence type="ECO:0000256" key="2">
    <source>
        <dbReference type="ARBA" id="ARBA00015816"/>
    </source>
</evidence>
<feature type="region of interest" description="Disordered" evidence="9">
    <location>
        <begin position="139"/>
        <end position="176"/>
    </location>
</feature>
<dbReference type="KEGG" id="rain:Rai3103_14505"/>
<keyword evidence="6" id="KW-0411">Iron-sulfur</keyword>
<dbReference type="InterPro" id="IPR036922">
    <property type="entry name" value="Rieske_2Fe-2S_sf"/>
</dbReference>
<evidence type="ECO:0000256" key="10">
    <source>
        <dbReference type="SAM" id="SignalP"/>
    </source>
</evidence>
<feature type="signal peptide" evidence="10">
    <location>
        <begin position="1"/>
        <end position="29"/>
    </location>
</feature>
<sequence length="176" mass="17475">MAVSSFTRRSVLGATGLAAAAVAGSSLLAGCSTPGQETGDNIPTSEIPVGGGLVLTKGKYVITQPTPGQFHAFTNVCAHAGCQVARVKDNQIQCDCHGSRYSITDGHPEHGPTVRALAEYPVSVNNGKLRVLTPALTTPTAPWSPSASASASGSPSAAASSSASASSSGSTGSTGY</sequence>
<evidence type="ECO:0000313" key="12">
    <source>
        <dbReference type="EMBL" id="QGF24644.1"/>
    </source>
</evidence>
<organism evidence="12 13">
    <name type="scientific">Raineyella fluvialis</name>
    <dbReference type="NCBI Taxonomy" id="2662261"/>
    <lineage>
        <taxon>Bacteria</taxon>
        <taxon>Bacillati</taxon>
        <taxon>Actinomycetota</taxon>
        <taxon>Actinomycetes</taxon>
        <taxon>Propionibacteriales</taxon>
        <taxon>Propionibacteriaceae</taxon>
        <taxon>Raineyella</taxon>
    </lineage>
</organism>
<dbReference type="EMBL" id="CP045725">
    <property type="protein sequence ID" value="QGF24644.1"/>
    <property type="molecule type" value="Genomic_DNA"/>
</dbReference>
<dbReference type="InterPro" id="IPR017941">
    <property type="entry name" value="Rieske_2Fe-2S"/>
</dbReference>
<evidence type="ECO:0000256" key="3">
    <source>
        <dbReference type="ARBA" id="ARBA00022714"/>
    </source>
</evidence>
<feature type="chain" id="PRO_5038393796" description="Cytochrome bc1 complex Rieske iron-sulfur subunit" evidence="10">
    <location>
        <begin position="30"/>
        <end position="176"/>
    </location>
</feature>
<evidence type="ECO:0000313" key="13">
    <source>
        <dbReference type="Proteomes" id="UP000386847"/>
    </source>
</evidence>
<dbReference type="Gene3D" id="2.102.10.10">
    <property type="entry name" value="Rieske [2Fe-2S] iron-sulphur domain"/>
    <property type="match status" value="1"/>
</dbReference>
<accession>A0A5Q2FGI2</accession>
<dbReference type="GO" id="GO:0046872">
    <property type="term" value="F:metal ion binding"/>
    <property type="evidence" value="ECO:0007669"/>
    <property type="project" value="UniProtKB-KW"/>
</dbReference>
<evidence type="ECO:0000256" key="1">
    <source>
        <dbReference type="ARBA" id="ARBA00002494"/>
    </source>
</evidence>
<keyword evidence="4" id="KW-0479">Metal-binding</keyword>
<comment type="function">
    <text evidence="1">Iron-sulfur subunit of the cytochrome bc1 complex, an essential component of the respiratory electron transport chain required for ATP synthesis. The bc1 complex catalyzes the oxidation of menaquinol and the reduction of cytochrome c in the respiratory chain. The bc1 complex operates through a Q-cycle mechanism that couples electron transfer to generation of the proton gradient that drives ATP synthesis.</text>
</comment>
<dbReference type="Pfam" id="PF00355">
    <property type="entry name" value="Rieske"/>
    <property type="match status" value="1"/>
</dbReference>
<dbReference type="PANTHER" id="PTHR10134">
    <property type="entry name" value="CYTOCHROME B-C1 COMPLEX SUBUNIT RIESKE, MITOCHONDRIAL"/>
    <property type="match status" value="1"/>
</dbReference>
<dbReference type="InterPro" id="IPR014349">
    <property type="entry name" value="Rieske_Fe-S_prot"/>
</dbReference>
<evidence type="ECO:0000256" key="7">
    <source>
        <dbReference type="ARBA" id="ARBA00023157"/>
    </source>
</evidence>
<keyword evidence="13" id="KW-1185">Reference proteome</keyword>
<dbReference type="InterPro" id="IPR006311">
    <property type="entry name" value="TAT_signal"/>
</dbReference>
<dbReference type="Proteomes" id="UP000386847">
    <property type="component" value="Chromosome"/>
</dbReference>
<protein>
    <recommendedName>
        <fullName evidence="2">Cytochrome bc1 complex Rieske iron-sulfur subunit</fullName>
    </recommendedName>
    <alternativeName>
        <fullName evidence="8">Cytochrome bc1 reductase complex subunit QcrA</fullName>
    </alternativeName>
</protein>
<evidence type="ECO:0000259" key="11">
    <source>
        <dbReference type="PROSITE" id="PS51296"/>
    </source>
</evidence>
<feature type="domain" description="Rieske" evidence="11">
    <location>
        <begin position="39"/>
        <end position="131"/>
    </location>
</feature>